<dbReference type="InterPro" id="IPR000182">
    <property type="entry name" value="GNAT_dom"/>
</dbReference>
<reference evidence="2 5" key="2">
    <citation type="submission" date="2016-10" db="EMBL/GenBank/DDBJ databases">
        <authorList>
            <person name="Varghese N."/>
            <person name="Submissions S."/>
        </authorList>
    </citation>
    <scope>NUCLEOTIDE SEQUENCE [LARGE SCALE GENOMIC DNA]</scope>
    <source>
        <strain evidence="2 5">MAR_2009_60</strain>
    </source>
</reference>
<dbReference type="Gene3D" id="3.40.630.30">
    <property type="match status" value="1"/>
</dbReference>
<keyword evidence="5" id="KW-1185">Reference proteome</keyword>
<gene>
    <name evidence="3" type="ORF">SAMN05192540_2108</name>
    <name evidence="2" type="ORF">SAMN05192545_2445</name>
</gene>
<dbReference type="InterPro" id="IPR051531">
    <property type="entry name" value="N-acetyltransferase"/>
</dbReference>
<feature type="domain" description="N-acetyltransferase" evidence="1">
    <location>
        <begin position="14"/>
        <end position="172"/>
    </location>
</feature>
<organism evidence="3 4">
    <name type="scientific">Maribacter dokdonensis</name>
    <dbReference type="NCBI Taxonomy" id="320912"/>
    <lineage>
        <taxon>Bacteria</taxon>
        <taxon>Pseudomonadati</taxon>
        <taxon>Bacteroidota</taxon>
        <taxon>Flavobacteriia</taxon>
        <taxon>Flavobacteriales</taxon>
        <taxon>Flavobacteriaceae</taxon>
        <taxon>Maribacter</taxon>
    </lineage>
</organism>
<dbReference type="Pfam" id="PF13302">
    <property type="entry name" value="Acetyltransf_3"/>
    <property type="match status" value="1"/>
</dbReference>
<dbReference type="Proteomes" id="UP000183038">
    <property type="component" value="Unassembled WGS sequence"/>
</dbReference>
<protein>
    <submittedName>
        <fullName evidence="3">Protein N-acetyltransferase, RimJ/RimL family</fullName>
    </submittedName>
</protein>
<dbReference type="OrthoDB" id="9788916at2"/>
<dbReference type="SUPFAM" id="SSF55729">
    <property type="entry name" value="Acyl-CoA N-acyltransferases (Nat)"/>
    <property type="match status" value="1"/>
</dbReference>
<dbReference type="EMBL" id="LT629754">
    <property type="protein sequence ID" value="SDS95884.1"/>
    <property type="molecule type" value="Genomic_DNA"/>
</dbReference>
<evidence type="ECO:0000313" key="4">
    <source>
        <dbReference type="Proteomes" id="UP000183038"/>
    </source>
</evidence>
<evidence type="ECO:0000259" key="1">
    <source>
        <dbReference type="PROSITE" id="PS51186"/>
    </source>
</evidence>
<dbReference type="PANTHER" id="PTHR43792:SF1">
    <property type="entry name" value="N-ACETYLTRANSFERASE DOMAIN-CONTAINING PROTEIN"/>
    <property type="match status" value="1"/>
</dbReference>
<keyword evidence="3" id="KW-0808">Transferase</keyword>
<dbReference type="PANTHER" id="PTHR43792">
    <property type="entry name" value="GNAT FAMILY, PUTATIVE (AFU_ORTHOLOGUE AFUA_3G00765)-RELATED-RELATED"/>
    <property type="match status" value="1"/>
</dbReference>
<accession>A0A1H4NZT9</accession>
<proteinExistence type="predicted"/>
<reference evidence="3 4" key="1">
    <citation type="submission" date="2016-10" db="EMBL/GenBank/DDBJ databases">
        <authorList>
            <person name="de Groot N.N."/>
        </authorList>
    </citation>
    <scope>NUCLEOTIDE SEQUENCE [LARGE SCALE GENOMIC DNA]</scope>
    <source>
        <strain evidence="3 4">MAR_2009_71</strain>
    </source>
</reference>
<evidence type="ECO:0000313" key="3">
    <source>
        <dbReference type="EMBL" id="SEC00555.1"/>
    </source>
</evidence>
<dbReference type="GeneID" id="90591404"/>
<name>A0A1H4NZT9_9FLAO</name>
<dbReference type="InterPro" id="IPR016181">
    <property type="entry name" value="Acyl_CoA_acyltransferase"/>
</dbReference>
<dbReference type="RefSeq" id="WP_058103659.1">
    <property type="nucleotide sequence ID" value="NZ_FNTB01000001.1"/>
</dbReference>
<evidence type="ECO:0000313" key="5">
    <source>
        <dbReference type="Proteomes" id="UP000199574"/>
    </source>
</evidence>
<sequence>MPAYVLFNEESDRLLFKEVKPLDFEHWLPFHEEPLSSQYWSGLPNDPRVACEEQFQRIFERYKANLGGLNALFLKGTNTLVGLCGVLLQQVDGKQEFEIGYSILPEYWRKGFAFEAAEKCKHIAFEKKWTNSLISIIQVDNIPSQKTALKNGMFIDFTTTYHNNTVHIYRINAK</sequence>
<dbReference type="PROSITE" id="PS51186">
    <property type="entry name" value="GNAT"/>
    <property type="match status" value="1"/>
</dbReference>
<dbReference type="AlphaFoldDB" id="A0A1H4NZT9"/>
<evidence type="ECO:0000313" key="2">
    <source>
        <dbReference type="EMBL" id="SDS95884.1"/>
    </source>
</evidence>
<dbReference type="Proteomes" id="UP000199574">
    <property type="component" value="Chromosome I"/>
</dbReference>
<dbReference type="EMBL" id="FNTB01000001">
    <property type="protein sequence ID" value="SEC00555.1"/>
    <property type="molecule type" value="Genomic_DNA"/>
</dbReference>
<dbReference type="GO" id="GO:0016747">
    <property type="term" value="F:acyltransferase activity, transferring groups other than amino-acyl groups"/>
    <property type="evidence" value="ECO:0007669"/>
    <property type="project" value="InterPro"/>
</dbReference>